<comment type="caution">
    <text evidence="4">The sequence shown here is derived from an EMBL/GenBank/DDBJ whole genome shotgun (WGS) entry which is preliminary data.</text>
</comment>
<dbReference type="Proteomes" id="UP001229251">
    <property type="component" value="Unassembled WGS sequence"/>
</dbReference>
<evidence type="ECO:0000256" key="1">
    <source>
        <dbReference type="SAM" id="Phobius"/>
    </source>
</evidence>
<organism evidence="4 5">
    <name type="scientific">Facklamia hominis</name>
    <dbReference type="NCBI Taxonomy" id="178214"/>
    <lineage>
        <taxon>Bacteria</taxon>
        <taxon>Bacillati</taxon>
        <taxon>Bacillota</taxon>
        <taxon>Bacilli</taxon>
        <taxon>Lactobacillales</taxon>
        <taxon>Aerococcaceae</taxon>
        <taxon>Facklamia</taxon>
    </lineage>
</organism>
<keyword evidence="1" id="KW-0472">Membrane</keyword>
<sequence>MVGRLRPSLSVRSKLLWPLVLLTFFCLWTVQTVYAADLDIKRIEVQVELQSDGSADIQETWQVRTEGYTELYKAIELASNQAVEDFQVSLNGRTFDSLGTDWDLDASFEEKAFKSGQNGNELNWGISQEGNQTYQLSYRIKNFVMQTQTDQMIYWQFVSPDLADSPENFSVTIASADHPLSLETNRIWAFGYSGRVDFKEGRVEARNDQPLQQGDACILLVRIPSETYATQQDLDETFDDYVQRAFQGSDYNYEDYDPNATYDDIKKMQASEEDSSASWMIGGVVLLAGVTAIYTVINSINNRRALRKYYPDLEMRSRELEGQYERQAPGEDVFMGYELLDNLSVADLEENYTTACILTLVKAGALSLEEVEEGLFNKKQLAFVLDPNQANFTAKPLIAFWDLLMSASDDQGRLRQKDLKNYIRKNYQDYESFLKLCQTDSKARLQVGGYLEGLRLKTVKSADFQRASQQVGYQLTESGFEMRDQWVKFYNYLKDFSLINERHALEVGLWDQLLIYASALGIADQVEQEFVKLNPDYVKESTYSYNGRQFTYADYYLMSRLMNNSYHQATSSHTITQSMSSGGGGFSSMGGGGGSFGGGGGGAR</sequence>
<dbReference type="Pfam" id="PF09972">
    <property type="entry name" value="DUF2207"/>
    <property type="match status" value="1"/>
</dbReference>
<dbReference type="InterPro" id="IPR018702">
    <property type="entry name" value="DUF2207"/>
</dbReference>
<evidence type="ECO:0000259" key="2">
    <source>
        <dbReference type="Pfam" id="PF09972"/>
    </source>
</evidence>
<name>A0AAJ1Q7E4_9LACT</name>
<feature type="domain" description="DUF2207" evidence="2">
    <location>
        <begin position="39"/>
        <end position="202"/>
    </location>
</feature>
<accession>A0AAJ1Q7E4</accession>
<evidence type="ECO:0000313" key="5">
    <source>
        <dbReference type="Proteomes" id="UP001229251"/>
    </source>
</evidence>
<feature type="transmembrane region" description="Helical" evidence="1">
    <location>
        <begin position="277"/>
        <end position="297"/>
    </location>
</feature>
<gene>
    <name evidence="4" type="ORF">QP433_07970</name>
</gene>
<dbReference type="AlphaFoldDB" id="A0AAJ1Q7E4"/>
<evidence type="ECO:0000259" key="3">
    <source>
        <dbReference type="Pfam" id="PF20990"/>
    </source>
</evidence>
<dbReference type="RefSeq" id="WP_070609818.1">
    <property type="nucleotide sequence ID" value="NZ_JASOOE010000017.1"/>
</dbReference>
<dbReference type="EMBL" id="JASOOE010000017">
    <property type="protein sequence ID" value="MDK7187916.1"/>
    <property type="molecule type" value="Genomic_DNA"/>
</dbReference>
<feature type="domain" description="Predicted membrane protein YciQ-like C-terminal" evidence="3">
    <location>
        <begin position="470"/>
        <end position="530"/>
    </location>
</feature>
<dbReference type="InterPro" id="IPR048389">
    <property type="entry name" value="YciQ-like_C"/>
</dbReference>
<reference evidence="4" key="1">
    <citation type="submission" date="2023-05" db="EMBL/GenBank/DDBJ databases">
        <title>Cataloging the Phylogenetic Diversity of Human Bladder Bacteria.</title>
        <authorList>
            <person name="Du J."/>
        </authorList>
    </citation>
    <scope>NUCLEOTIDE SEQUENCE</scope>
    <source>
        <strain evidence="4">UMB1231</strain>
    </source>
</reference>
<dbReference type="Pfam" id="PF20990">
    <property type="entry name" value="DUF2207_C"/>
    <property type="match status" value="1"/>
</dbReference>
<keyword evidence="1" id="KW-0812">Transmembrane</keyword>
<protein>
    <submittedName>
        <fullName evidence="4">DUF2207 domain-containing protein</fullName>
    </submittedName>
</protein>
<keyword evidence="1" id="KW-1133">Transmembrane helix</keyword>
<proteinExistence type="predicted"/>
<evidence type="ECO:0000313" key="4">
    <source>
        <dbReference type="EMBL" id="MDK7187916.1"/>
    </source>
</evidence>